<reference evidence="3" key="1">
    <citation type="journal article" date="2019" name="Int. J. Syst. Evol. Microbiol.">
        <title>The Global Catalogue of Microorganisms (GCM) 10K type strain sequencing project: providing services to taxonomists for standard genome sequencing and annotation.</title>
        <authorList>
            <consortium name="The Broad Institute Genomics Platform"/>
            <consortium name="The Broad Institute Genome Sequencing Center for Infectious Disease"/>
            <person name="Wu L."/>
            <person name="Ma J."/>
        </authorList>
    </citation>
    <scope>NUCLEOTIDE SEQUENCE [LARGE SCALE GENOMIC DNA]</scope>
    <source>
        <strain evidence="3">KCTC 42211</strain>
    </source>
</reference>
<accession>A0ABV7URK0</accession>
<dbReference type="SUPFAM" id="SSF52980">
    <property type="entry name" value="Restriction endonuclease-like"/>
    <property type="match status" value="1"/>
</dbReference>
<protein>
    <submittedName>
        <fullName evidence="2">Restriction endonuclease</fullName>
    </submittedName>
</protein>
<proteinExistence type="predicted"/>
<dbReference type="EMBL" id="JBHRYF010000001">
    <property type="protein sequence ID" value="MFC3659290.1"/>
    <property type="molecule type" value="Genomic_DNA"/>
</dbReference>
<keyword evidence="2" id="KW-0378">Hydrolase</keyword>
<evidence type="ECO:0000313" key="2">
    <source>
        <dbReference type="EMBL" id="MFC3659290.1"/>
    </source>
</evidence>
<dbReference type="InterPro" id="IPR011335">
    <property type="entry name" value="Restrct_endonuc-II-like"/>
</dbReference>
<gene>
    <name evidence="2" type="ORF">ACFOM9_04240</name>
</gene>
<name>A0ABV7URK0_9GAMM</name>
<evidence type="ECO:0000313" key="3">
    <source>
        <dbReference type="Proteomes" id="UP001595724"/>
    </source>
</evidence>
<dbReference type="GO" id="GO:0004519">
    <property type="term" value="F:endonuclease activity"/>
    <property type="evidence" value="ECO:0007669"/>
    <property type="project" value="UniProtKB-KW"/>
</dbReference>
<feature type="domain" description="Restriction endonuclease type IV Mrr" evidence="1">
    <location>
        <begin position="37"/>
        <end position="99"/>
    </location>
</feature>
<dbReference type="Proteomes" id="UP001595724">
    <property type="component" value="Unassembled WGS sequence"/>
</dbReference>
<organism evidence="2 3">
    <name type="scientific">Luteimonas notoginsengisoli</name>
    <dbReference type="NCBI Taxonomy" id="1578200"/>
    <lineage>
        <taxon>Bacteria</taxon>
        <taxon>Pseudomonadati</taxon>
        <taxon>Pseudomonadota</taxon>
        <taxon>Gammaproteobacteria</taxon>
        <taxon>Lysobacterales</taxon>
        <taxon>Lysobacteraceae</taxon>
        <taxon>Luteimonas</taxon>
    </lineage>
</organism>
<keyword evidence="2" id="KW-0255">Endonuclease</keyword>
<dbReference type="Pfam" id="PF04471">
    <property type="entry name" value="Mrr_cat"/>
    <property type="match status" value="1"/>
</dbReference>
<dbReference type="InterPro" id="IPR011856">
    <property type="entry name" value="tRNA_endonuc-like_dom_sf"/>
</dbReference>
<comment type="caution">
    <text evidence="2">The sequence shown here is derived from an EMBL/GenBank/DDBJ whole genome shotgun (WGS) entry which is preliminary data.</text>
</comment>
<dbReference type="Gene3D" id="3.40.1350.10">
    <property type="match status" value="1"/>
</dbReference>
<keyword evidence="2" id="KW-0540">Nuclease</keyword>
<evidence type="ECO:0000259" key="1">
    <source>
        <dbReference type="Pfam" id="PF04471"/>
    </source>
</evidence>
<sequence length="99" mass="11263">MRKGFSSAMAREVSDPLWIPIRQGCRFDRLSLMLRRGDEYVVVQCKHWNAFQVTHTDVHQLLGIMVNESATGAILVSSGEFTRYARESAAKLGHVWLID</sequence>
<dbReference type="InterPro" id="IPR007560">
    <property type="entry name" value="Restrct_endonuc_IV_Mrr"/>
</dbReference>
<keyword evidence="3" id="KW-1185">Reference proteome</keyword>